<dbReference type="Pfam" id="PF00705">
    <property type="entry name" value="PCNA_N"/>
    <property type="match status" value="1"/>
</dbReference>
<protein>
    <recommendedName>
        <fullName evidence="3">DNA sliding clamp PCNA</fullName>
    </recommendedName>
</protein>
<keyword evidence="4" id="KW-0235">DNA replication</keyword>
<dbReference type="InterPro" id="IPR022648">
    <property type="entry name" value="Pr_cel_nuc_antig_N"/>
</dbReference>
<feature type="domain" description="Proliferating cell nuclear antigen PCNA C-terminal" evidence="6">
    <location>
        <begin position="129"/>
        <end position="259"/>
    </location>
</feature>
<dbReference type="GO" id="GO:0006272">
    <property type="term" value="P:leading strand elongation"/>
    <property type="evidence" value="ECO:0007669"/>
    <property type="project" value="TreeGrafter"/>
</dbReference>
<dbReference type="InterPro" id="IPR000730">
    <property type="entry name" value="Pr_cel_nuc_antig"/>
</dbReference>
<comment type="similarity">
    <text evidence="1 4">Belongs to the PCNA family.</text>
</comment>
<dbReference type="GO" id="GO:0006298">
    <property type="term" value="P:mismatch repair"/>
    <property type="evidence" value="ECO:0007669"/>
    <property type="project" value="TreeGrafter"/>
</dbReference>
<dbReference type="Pfam" id="PF02747">
    <property type="entry name" value="PCNA_C"/>
    <property type="match status" value="1"/>
</dbReference>
<dbReference type="RefSeq" id="XP_027193926.1">
    <property type="nucleotide sequence ID" value="XM_027338125.1"/>
</dbReference>
<dbReference type="SUPFAM" id="SSF55979">
    <property type="entry name" value="DNA clamp"/>
    <property type="match status" value="2"/>
</dbReference>
<dbReference type="AlphaFoldDB" id="A0A6P6XLT0"/>
<evidence type="ECO:0000313" key="7">
    <source>
        <dbReference type="Proteomes" id="UP000515146"/>
    </source>
</evidence>
<dbReference type="HAMAP" id="MF_00317">
    <property type="entry name" value="DNApol_clamp_arch"/>
    <property type="match status" value="1"/>
</dbReference>
<accession>A0A6P6XLT0</accession>
<keyword evidence="2 4" id="KW-0238">DNA-binding</keyword>
<dbReference type="Proteomes" id="UP000515146">
    <property type="component" value="Unplaced"/>
</dbReference>
<evidence type="ECO:0000256" key="2">
    <source>
        <dbReference type="ARBA" id="ARBA00023125"/>
    </source>
</evidence>
<evidence type="ECO:0000259" key="5">
    <source>
        <dbReference type="Pfam" id="PF00705"/>
    </source>
</evidence>
<sequence>MLECRIPQGQLLKKIFESIKEMVNDINLECGESGLGVQAMDASQVSLISVCLLNGAFDHYECKGQYCLGLNMTQVTKVMKLCGPDDHVIIRHNPNTESDRVTFIFESPGERKVSSFDLRLMSLHTDSLGIPKMQHEAVIEMSTKSFIKTITDLSQFSETLVIDVNQKGIKFSAEGDFGEGSTFFQASPPEDTSLVENVSLTCTADVSCIFSSRYMLYFAKGCMLAERIQLSLSNKQLLKLQLDINNDKYVGSITYFLAPRFVENE</sequence>
<evidence type="ECO:0000259" key="6">
    <source>
        <dbReference type="Pfam" id="PF02747"/>
    </source>
</evidence>
<feature type="domain" description="Proliferating cell nuclear antigen PCNA N-terminal" evidence="5">
    <location>
        <begin position="1"/>
        <end position="127"/>
    </location>
</feature>
<proteinExistence type="inferred from homology"/>
<evidence type="ECO:0000256" key="1">
    <source>
        <dbReference type="ARBA" id="ARBA00010462"/>
    </source>
</evidence>
<dbReference type="PANTHER" id="PTHR11352">
    <property type="entry name" value="PROLIFERATING CELL NUCLEAR ANTIGEN"/>
    <property type="match status" value="1"/>
</dbReference>
<dbReference type="NCBIfam" id="TIGR00590">
    <property type="entry name" value="pcna"/>
    <property type="match status" value="1"/>
</dbReference>
<organism evidence="7 8">
    <name type="scientific">Dermatophagoides pteronyssinus</name>
    <name type="common">European house dust mite</name>
    <dbReference type="NCBI Taxonomy" id="6956"/>
    <lineage>
        <taxon>Eukaryota</taxon>
        <taxon>Metazoa</taxon>
        <taxon>Ecdysozoa</taxon>
        <taxon>Arthropoda</taxon>
        <taxon>Chelicerata</taxon>
        <taxon>Arachnida</taxon>
        <taxon>Acari</taxon>
        <taxon>Acariformes</taxon>
        <taxon>Sarcoptiformes</taxon>
        <taxon>Astigmata</taxon>
        <taxon>Psoroptidia</taxon>
        <taxon>Analgoidea</taxon>
        <taxon>Pyroglyphidae</taxon>
        <taxon>Dermatophagoidinae</taxon>
        <taxon>Dermatophagoides</taxon>
    </lineage>
</organism>
<evidence type="ECO:0000313" key="8">
    <source>
        <dbReference type="RefSeq" id="XP_027193926.1"/>
    </source>
</evidence>
<dbReference type="GO" id="GO:0006275">
    <property type="term" value="P:regulation of DNA replication"/>
    <property type="evidence" value="ECO:0007669"/>
    <property type="project" value="InterPro"/>
</dbReference>
<dbReference type="InterPro" id="IPR046938">
    <property type="entry name" value="DNA_clamp_sf"/>
</dbReference>
<comment type="function">
    <text evidence="3">This protein is an auxiliary protein of DNA polymerase delta and is involved in the control of eukaryotic DNA replication by increasing the polymerase's processivity during elongation of the leading strand.</text>
</comment>
<dbReference type="Gene3D" id="3.70.10.10">
    <property type="match status" value="1"/>
</dbReference>
<gene>
    <name evidence="8" type="primary">LOC113788660</name>
</gene>
<dbReference type="GO" id="GO:0043626">
    <property type="term" value="C:PCNA complex"/>
    <property type="evidence" value="ECO:0007669"/>
    <property type="project" value="TreeGrafter"/>
</dbReference>
<evidence type="ECO:0000256" key="4">
    <source>
        <dbReference type="RuleBase" id="RU003671"/>
    </source>
</evidence>
<evidence type="ECO:0000256" key="3">
    <source>
        <dbReference type="RuleBase" id="RU000641"/>
    </source>
</evidence>
<dbReference type="GO" id="GO:0030337">
    <property type="term" value="F:DNA polymerase processivity factor activity"/>
    <property type="evidence" value="ECO:0007669"/>
    <property type="project" value="InterPro"/>
</dbReference>
<dbReference type="InterPro" id="IPR022649">
    <property type="entry name" value="Pr_cel_nuc_antig_C"/>
</dbReference>
<comment type="subcellular location">
    <subcellularLocation>
        <location evidence="3">Nucleus</location>
    </subcellularLocation>
</comment>
<dbReference type="PANTHER" id="PTHR11352:SF0">
    <property type="entry name" value="PROLIFERATING CELL NUCLEAR ANTIGEN"/>
    <property type="match status" value="1"/>
</dbReference>
<dbReference type="GO" id="GO:0003677">
    <property type="term" value="F:DNA binding"/>
    <property type="evidence" value="ECO:0007669"/>
    <property type="project" value="UniProtKB-KW"/>
</dbReference>
<name>A0A6P6XLT0_DERPT</name>
<keyword evidence="7" id="KW-1185">Reference proteome</keyword>
<dbReference type="PRINTS" id="PR00339">
    <property type="entry name" value="PCNACYCLIN"/>
</dbReference>
<dbReference type="KEGG" id="dpte:113788660"/>
<dbReference type="CDD" id="cd00577">
    <property type="entry name" value="PCNA"/>
    <property type="match status" value="1"/>
</dbReference>
<dbReference type="OrthoDB" id="534348at2759"/>
<reference evidence="8" key="1">
    <citation type="submission" date="2025-08" db="UniProtKB">
        <authorList>
            <consortium name="RefSeq"/>
        </authorList>
    </citation>
    <scope>IDENTIFICATION</scope>
    <source>
        <strain evidence="8">Airmid</strain>
    </source>
</reference>
<dbReference type="GO" id="GO:0019985">
    <property type="term" value="P:translesion synthesis"/>
    <property type="evidence" value="ECO:0007669"/>
    <property type="project" value="TreeGrafter"/>
</dbReference>
<dbReference type="InParanoid" id="A0A6P6XLT0"/>
<keyword evidence="3" id="KW-0539">Nucleus</keyword>